<evidence type="ECO:0000313" key="2">
    <source>
        <dbReference type="EMBL" id="GGJ70645.1"/>
    </source>
</evidence>
<dbReference type="GeneID" id="303305521"/>
<keyword evidence="1" id="KW-0233">DNA recombination</keyword>
<proteinExistence type="predicted"/>
<dbReference type="Gene3D" id="1.10.443.10">
    <property type="entry name" value="Intergrase catalytic core"/>
    <property type="match status" value="1"/>
</dbReference>
<evidence type="ECO:0000256" key="1">
    <source>
        <dbReference type="ARBA" id="ARBA00023172"/>
    </source>
</evidence>
<accession>A0ABQ2DUE9</accession>
<dbReference type="Proteomes" id="UP000606115">
    <property type="component" value="Unassembled WGS sequence"/>
</dbReference>
<organism evidence="2 3">
    <name type="scientific">Glutamicibacter ardleyensis</name>
    <dbReference type="NCBI Taxonomy" id="225894"/>
    <lineage>
        <taxon>Bacteria</taxon>
        <taxon>Bacillati</taxon>
        <taxon>Actinomycetota</taxon>
        <taxon>Actinomycetes</taxon>
        <taxon>Micrococcales</taxon>
        <taxon>Micrococcaceae</taxon>
        <taxon>Glutamicibacter</taxon>
    </lineage>
</organism>
<protein>
    <recommendedName>
        <fullName evidence="4">Site-specific integrase</fullName>
    </recommendedName>
</protein>
<keyword evidence="3" id="KW-1185">Reference proteome</keyword>
<gene>
    <name evidence="2" type="ORF">GCM10007173_31860</name>
</gene>
<reference evidence="3" key="1">
    <citation type="journal article" date="2019" name="Int. J. Syst. Evol. Microbiol.">
        <title>The Global Catalogue of Microorganisms (GCM) 10K type strain sequencing project: providing services to taxonomists for standard genome sequencing and annotation.</title>
        <authorList>
            <consortium name="The Broad Institute Genomics Platform"/>
            <consortium name="The Broad Institute Genome Sequencing Center for Infectious Disease"/>
            <person name="Wu L."/>
            <person name="Ma J."/>
        </authorList>
    </citation>
    <scope>NUCLEOTIDE SEQUENCE [LARGE SCALE GENOMIC DNA]</scope>
    <source>
        <strain evidence="3">CGMCC 1.3685</strain>
    </source>
</reference>
<comment type="caution">
    <text evidence="2">The sequence shown here is derived from an EMBL/GenBank/DDBJ whole genome shotgun (WGS) entry which is preliminary data.</text>
</comment>
<dbReference type="InterPro" id="IPR013762">
    <property type="entry name" value="Integrase-like_cat_sf"/>
</dbReference>
<sequence length="289" mass="32898">MAPSKTDAERLLVISPDSADTLSQIVSRICAGKPDVPRVVSYDKNERVFNAPLLLLFQWHRRPENRVISETALRHYLDYALAETGVNDGGGEPLRYTFHDFRQFFITDAIMHGMPRTSLSWSPVTATSTRPWGCNSVYPEDVNKVHHEFIARRRALRPVQEYPTPTNEEWDELIGHFVNCKVSVGDCGRSYKPPFIHEHRYIRCPLLLPDPEARPRLVQIRDNLIERIKKAETHRWLSEAEGLKVSLAGARAKLAELHQITARRATTQLGMPIFPQAAVRTNISSENAT</sequence>
<name>A0ABQ2DUE9_9MICC</name>
<dbReference type="EMBL" id="BMKX01000010">
    <property type="protein sequence ID" value="GGJ70645.1"/>
    <property type="molecule type" value="Genomic_DNA"/>
</dbReference>
<dbReference type="SUPFAM" id="SSF56349">
    <property type="entry name" value="DNA breaking-rejoining enzymes"/>
    <property type="match status" value="1"/>
</dbReference>
<evidence type="ECO:0000313" key="3">
    <source>
        <dbReference type="Proteomes" id="UP000606115"/>
    </source>
</evidence>
<dbReference type="InterPro" id="IPR011010">
    <property type="entry name" value="DNA_brk_join_enz"/>
</dbReference>
<dbReference type="RefSeq" id="WP_229677193.1">
    <property type="nucleotide sequence ID" value="NZ_BMKX01000010.1"/>
</dbReference>
<evidence type="ECO:0008006" key="4">
    <source>
        <dbReference type="Google" id="ProtNLM"/>
    </source>
</evidence>